<dbReference type="InterPro" id="IPR012336">
    <property type="entry name" value="Thioredoxin-like_fold"/>
</dbReference>
<dbReference type="GO" id="GO:0001401">
    <property type="term" value="C:SAM complex"/>
    <property type="evidence" value="ECO:0007669"/>
    <property type="project" value="TreeGrafter"/>
</dbReference>
<dbReference type="GO" id="GO:0007005">
    <property type="term" value="P:mitochondrion organization"/>
    <property type="evidence" value="ECO:0007669"/>
    <property type="project" value="TreeGrafter"/>
</dbReference>
<reference evidence="2 3" key="2">
    <citation type="submission" date="2018-11" db="EMBL/GenBank/DDBJ databases">
        <authorList>
            <consortium name="Pathogen Informatics"/>
        </authorList>
    </citation>
    <scope>NUCLEOTIDE SEQUENCE [LARGE SCALE GENOMIC DNA]</scope>
</reference>
<name>A0A183EF25_9BILA</name>
<evidence type="ECO:0000313" key="3">
    <source>
        <dbReference type="Proteomes" id="UP000271098"/>
    </source>
</evidence>
<evidence type="ECO:0000313" key="4">
    <source>
        <dbReference type="WBParaSite" id="GPUH_0001959101-mRNA-1"/>
    </source>
</evidence>
<dbReference type="PANTHER" id="PTHR12289">
    <property type="entry name" value="METAXIN RELATED"/>
    <property type="match status" value="1"/>
</dbReference>
<organism evidence="4">
    <name type="scientific">Gongylonema pulchrum</name>
    <dbReference type="NCBI Taxonomy" id="637853"/>
    <lineage>
        <taxon>Eukaryota</taxon>
        <taxon>Metazoa</taxon>
        <taxon>Ecdysozoa</taxon>
        <taxon>Nematoda</taxon>
        <taxon>Chromadorea</taxon>
        <taxon>Rhabditida</taxon>
        <taxon>Spirurina</taxon>
        <taxon>Spiruromorpha</taxon>
        <taxon>Spiruroidea</taxon>
        <taxon>Gongylonematidae</taxon>
        <taxon>Gongylonema</taxon>
    </lineage>
</organism>
<evidence type="ECO:0000313" key="2">
    <source>
        <dbReference type="EMBL" id="VDN34094.1"/>
    </source>
</evidence>
<protein>
    <submittedName>
        <fullName evidence="4">Thioredoxin-like_fold domain-containing protein</fullName>
    </submittedName>
</protein>
<dbReference type="AlphaFoldDB" id="A0A183EF25"/>
<sequence length="148" mass="16910">MTASYFMSNLVADNLSARVDIEWTDAVLYTPYHIQQALLYEHADCLAVRAFLKMVELPFRLEERPNAEFMSPSGKVPFLRLQTCLIPEFLPLVEFVARRGVKLSAGLTDAQRADMQAHMALFDQVLKNVEVRLAFDSTKFACIYLNFI</sequence>
<feature type="domain" description="Thioredoxin-like fold" evidence="1">
    <location>
        <begin position="44"/>
        <end position="132"/>
    </location>
</feature>
<gene>
    <name evidence="2" type="ORF">GPUH_LOCUS19565</name>
</gene>
<reference evidence="4" key="1">
    <citation type="submission" date="2016-06" db="UniProtKB">
        <authorList>
            <consortium name="WormBaseParasite"/>
        </authorList>
    </citation>
    <scope>IDENTIFICATION</scope>
</reference>
<dbReference type="WBParaSite" id="GPUH_0001959101-mRNA-1">
    <property type="protein sequence ID" value="GPUH_0001959101-mRNA-1"/>
    <property type="gene ID" value="GPUH_0001959101"/>
</dbReference>
<dbReference type="PANTHER" id="PTHR12289:SF38">
    <property type="entry name" value="METAXIN-2"/>
    <property type="match status" value="1"/>
</dbReference>
<accession>A0A183EF25</accession>
<dbReference type="InterPro" id="IPR050931">
    <property type="entry name" value="Mito_Protein_Transport_Metaxin"/>
</dbReference>
<dbReference type="EMBL" id="UYRT01088748">
    <property type="protein sequence ID" value="VDN34094.1"/>
    <property type="molecule type" value="Genomic_DNA"/>
</dbReference>
<evidence type="ECO:0000259" key="1">
    <source>
        <dbReference type="Pfam" id="PF17172"/>
    </source>
</evidence>
<dbReference type="Proteomes" id="UP000271098">
    <property type="component" value="Unassembled WGS sequence"/>
</dbReference>
<dbReference type="Pfam" id="PF17172">
    <property type="entry name" value="GST_N_4"/>
    <property type="match status" value="1"/>
</dbReference>
<dbReference type="OrthoDB" id="198787at2759"/>
<keyword evidence="3" id="KW-1185">Reference proteome</keyword>
<proteinExistence type="predicted"/>